<organism evidence="1">
    <name type="scientific">Mucor ambiguus</name>
    <dbReference type="NCBI Taxonomy" id="91626"/>
    <lineage>
        <taxon>Eukaryota</taxon>
        <taxon>Fungi</taxon>
        <taxon>Fungi incertae sedis</taxon>
        <taxon>Mucoromycota</taxon>
        <taxon>Mucoromycotina</taxon>
        <taxon>Mucoromycetes</taxon>
        <taxon>Mucorales</taxon>
        <taxon>Mucorineae</taxon>
        <taxon>Mucoraceae</taxon>
        <taxon>Mucor</taxon>
    </lineage>
</organism>
<dbReference type="EMBL" id="DF836677">
    <property type="protein sequence ID" value="GAN10699.1"/>
    <property type="molecule type" value="Genomic_DNA"/>
</dbReference>
<evidence type="ECO:0000313" key="2">
    <source>
        <dbReference type="Proteomes" id="UP000053815"/>
    </source>
</evidence>
<gene>
    <name evidence="1" type="ORF">MAM1_0388c10244</name>
</gene>
<dbReference type="AlphaFoldDB" id="A0A0C9MTE2"/>
<accession>A0A0C9MTE2</accession>
<dbReference type="Gene3D" id="2.60.270.60">
    <property type="match status" value="1"/>
</dbReference>
<protein>
    <submittedName>
        <fullName evidence="1">Uncharacterized protein</fullName>
    </submittedName>
</protein>
<proteinExistence type="predicted"/>
<dbReference type="OrthoDB" id="1681166at2759"/>
<dbReference type="Proteomes" id="UP000053815">
    <property type="component" value="Unassembled WGS sequence"/>
</dbReference>
<evidence type="ECO:0000313" key="1">
    <source>
        <dbReference type="EMBL" id="GAN10699.1"/>
    </source>
</evidence>
<name>A0A0C9MTE2_9FUNG</name>
<reference evidence="1" key="1">
    <citation type="submission" date="2014-09" db="EMBL/GenBank/DDBJ databases">
        <title>Draft genome sequence of an oleaginous Mucoromycotina fungus Mucor ambiguus NBRC6742.</title>
        <authorList>
            <person name="Takeda I."/>
            <person name="Yamane N."/>
            <person name="Morita T."/>
            <person name="Tamano K."/>
            <person name="Machida M."/>
            <person name="Baker S."/>
            <person name="Koike H."/>
        </authorList>
    </citation>
    <scope>NUCLEOTIDE SEQUENCE</scope>
    <source>
        <strain evidence="1">NBRC 6742</strain>
    </source>
</reference>
<sequence length="148" mass="16953">MSTSQMDIPQFVVIHDKIHNTYKHPVIHYVFEDEDFPLDIPKDNVILVELDSSASQLKSVDSYSANFQVTDCVLEQSQMNDQFDEDASLLNLTIEGISARKLKEDIEGIRPIKNLDNLREQLHSYKARNEIIKKVFSSLQTDPSLSQT</sequence>
<keyword evidence="2" id="KW-1185">Reference proteome</keyword>